<dbReference type="GO" id="GO:0070095">
    <property type="term" value="F:fructose-6-phosphate binding"/>
    <property type="evidence" value="ECO:0007669"/>
    <property type="project" value="TreeGrafter"/>
</dbReference>
<evidence type="ECO:0000256" key="10">
    <source>
        <dbReference type="ARBA" id="ARBA00022777"/>
    </source>
</evidence>
<keyword evidence="9 15" id="KW-0547">Nucleotide-binding</keyword>
<dbReference type="FunFam" id="3.40.50.460:FF:000002">
    <property type="entry name" value="ATP-dependent 6-phosphofructokinase"/>
    <property type="match status" value="1"/>
</dbReference>
<evidence type="ECO:0000313" key="18">
    <source>
        <dbReference type="Proteomes" id="UP000430975"/>
    </source>
</evidence>
<feature type="binding site" description="in other chain" evidence="15">
    <location>
        <begin position="213"/>
        <end position="215"/>
    </location>
    <ligand>
        <name>ADP</name>
        <dbReference type="ChEBI" id="CHEBI:456216"/>
        <note>allosteric activator; ligand shared between dimeric partners</note>
    </ligand>
</feature>
<dbReference type="PANTHER" id="PTHR13697">
    <property type="entry name" value="PHOSPHOFRUCTOKINASE"/>
    <property type="match status" value="1"/>
</dbReference>
<keyword evidence="12 15" id="KW-0460">Magnesium</keyword>
<dbReference type="InterPro" id="IPR035966">
    <property type="entry name" value="PKF_sf"/>
</dbReference>
<dbReference type="FunFam" id="3.40.50.450:FF:000001">
    <property type="entry name" value="ATP-dependent 6-phosphofructokinase"/>
    <property type="match status" value="1"/>
</dbReference>
<keyword evidence="8 15" id="KW-0479">Metal-binding</keyword>
<dbReference type="UniPathway" id="UPA00109">
    <property type="reaction ID" value="UER00182"/>
</dbReference>
<comment type="caution">
    <text evidence="15">Lacks conserved residue(s) required for the propagation of feature annotation.</text>
</comment>
<dbReference type="InterPro" id="IPR022953">
    <property type="entry name" value="ATP_PFK"/>
</dbReference>
<accession>A0A6I2GAP9</accession>
<gene>
    <name evidence="15 17" type="primary">pfkA</name>
    <name evidence="17" type="ORF">GIY09_02845</name>
</gene>
<evidence type="ECO:0000256" key="11">
    <source>
        <dbReference type="ARBA" id="ARBA00022840"/>
    </source>
</evidence>
<dbReference type="GO" id="GO:0048029">
    <property type="term" value="F:monosaccharide binding"/>
    <property type="evidence" value="ECO:0007669"/>
    <property type="project" value="TreeGrafter"/>
</dbReference>
<comment type="function">
    <text evidence="2 15">Catalyzes the phosphorylation of D-fructose 6-phosphate to fructose 1,6-bisphosphate by ATP, the first committing step of glycolysis.</text>
</comment>
<evidence type="ECO:0000256" key="8">
    <source>
        <dbReference type="ARBA" id="ARBA00022723"/>
    </source>
</evidence>
<evidence type="ECO:0000256" key="6">
    <source>
        <dbReference type="ARBA" id="ARBA00022533"/>
    </source>
</evidence>
<dbReference type="EC" id="2.7.1.11" evidence="15"/>
<comment type="pathway">
    <text evidence="4 15">Carbohydrate degradation; glycolysis; D-glyceraldehyde 3-phosphate and glycerone phosphate from D-glucose: step 3/4.</text>
</comment>
<keyword evidence="5 15" id="KW-0963">Cytoplasm</keyword>
<keyword evidence="7 15" id="KW-0808">Transferase</keyword>
<dbReference type="GO" id="GO:0003872">
    <property type="term" value="F:6-phosphofructokinase activity"/>
    <property type="evidence" value="ECO:0007669"/>
    <property type="project" value="UniProtKB-UniRule"/>
</dbReference>
<name>A0A6I2GAP9_9LACT</name>
<feature type="active site" description="Proton acceptor" evidence="15">
    <location>
        <position position="127"/>
    </location>
</feature>
<dbReference type="PRINTS" id="PR00476">
    <property type="entry name" value="PHFRCTKINASE"/>
</dbReference>
<comment type="subunit">
    <text evidence="15">Homotetramer.</text>
</comment>
<dbReference type="GO" id="GO:0061621">
    <property type="term" value="P:canonical glycolysis"/>
    <property type="evidence" value="ECO:0007669"/>
    <property type="project" value="TreeGrafter"/>
</dbReference>
<dbReference type="GO" id="GO:0005945">
    <property type="term" value="C:6-phosphofructokinase complex"/>
    <property type="evidence" value="ECO:0007669"/>
    <property type="project" value="TreeGrafter"/>
</dbReference>
<feature type="binding site" description="in other chain" evidence="15">
    <location>
        <begin position="125"/>
        <end position="127"/>
    </location>
    <ligand>
        <name>substrate</name>
        <note>ligand shared between dimeric partners</note>
    </ligand>
</feature>
<dbReference type="GO" id="GO:0016208">
    <property type="term" value="F:AMP binding"/>
    <property type="evidence" value="ECO:0007669"/>
    <property type="project" value="TreeGrafter"/>
</dbReference>
<keyword evidence="6 15" id="KW-0021">Allosteric enzyme</keyword>
<dbReference type="InterPro" id="IPR012828">
    <property type="entry name" value="PFKA_ATP_prok"/>
</dbReference>
<comment type="activity regulation">
    <text evidence="15">Allosterically activated by ADP and other diphosphonucleosides, and allosterically inhibited by phosphoenolpyruvate.</text>
</comment>
<dbReference type="PIRSF" id="PIRSF000532">
    <property type="entry name" value="ATP_PFK_prok"/>
    <property type="match status" value="1"/>
</dbReference>
<proteinExistence type="inferred from homology"/>
<dbReference type="SUPFAM" id="SSF53784">
    <property type="entry name" value="Phosphofructokinase"/>
    <property type="match status" value="1"/>
</dbReference>
<reference evidence="17 18" key="1">
    <citation type="submission" date="2019-11" db="EMBL/GenBank/DDBJ databases">
        <title>Characterisation of Fundicoccus ignavus gen. nov. sp. nov., a novel genus of the family Aerococcaceae isolated from bulk tank milk.</title>
        <authorList>
            <person name="Siebert A."/>
            <person name="Huptas C."/>
            <person name="Wenning M."/>
            <person name="Scherer S."/>
            <person name="Doll E.V."/>
        </authorList>
    </citation>
    <scope>NUCLEOTIDE SEQUENCE [LARGE SCALE GENOMIC DNA]</scope>
    <source>
        <strain evidence="17 18">WS4759</strain>
    </source>
</reference>
<sequence>MKRIAVLTSGGDAPGMNAAIRAVVEQGLHHGIEVLGVRFGYKGLVEGDFIPLSIADVHHKVKRGGTMLYTARYPEFREEATQLLAIEQLKKHEIDGLIVIGGDGSFGGALALTKLGFPAIGIPGTIDNDIPGTEYTIGFDSAMTVALEAIDNISDTAASHNRTFVVEVMGRHAGDIAIWAGIAAGSDAIIIPEESYDIADVARRVDAGRAAGKDYSMIVLAEGVMGVEEFVKQYSEVAPHQSVRGVTLSHIQRGGNPTGRDRVFATLMGAKSVDLLIHGQSGIYVGIINEELAVFDIVETLEKTKHKVREDLYELNLELTERIID</sequence>
<dbReference type="AlphaFoldDB" id="A0A6I2GAP9"/>
<dbReference type="PROSITE" id="PS00433">
    <property type="entry name" value="PHOSPHOFRUCTOKINASE"/>
    <property type="match status" value="1"/>
</dbReference>
<evidence type="ECO:0000256" key="15">
    <source>
        <dbReference type="HAMAP-Rule" id="MF_00339"/>
    </source>
</evidence>
<keyword evidence="11 15" id="KW-0067">ATP-binding</keyword>
<dbReference type="InterPro" id="IPR015912">
    <property type="entry name" value="Phosphofructokinase_CS"/>
</dbReference>
<evidence type="ECO:0000256" key="12">
    <source>
        <dbReference type="ARBA" id="ARBA00022842"/>
    </source>
</evidence>
<evidence type="ECO:0000256" key="7">
    <source>
        <dbReference type="ARBA" id="ARBA00022679"/>
    </source>
</evidence>
<feature type="binding site" evidence="15">
    <location>
        <begin position="102"/>
        <end position="105"/>
    </location>
    <ligand>
        <name>ATP</name>
        <dbReference type="ChEBI" id="CHEBI:30616"/>
    </ligand>
</feature>
<evidence type="ECO:0000256" key="2">
    <source>
        <dbReference type="ARBA" id="ARBA00002659"/>
    </source>
</evidence>
<feature type="binding site" evidence="15">
    <location>
        <begin position="72"/>
        <end position="73"/>
    </location>
    <ligand>
        <name>ATP</name>
        <dbReference type="ChEBI" id="CHEBI:30616"/>
    </ligand>
</feature>
<dbReference type="Gene3D" id="3.40.50.460">
    <property type="entry name" value="Phosphofructokinase domain"/>
    <property type="match status" value="1"/>
</dbReference>
<keyword evidence="13 15" id="KW-0324">Glycolysis</keyword>
<dbReference type="NCBIfam" id="NF002872">
    <property type="entry name" value="PRK03202.1"/>
    <property type="match status" value="1"/>
</dbReference>
<feature type="binding site" evidence="15">
    <location>
        <position position="103"/>
    </location>
    <ligand>
        <name>Mg(2+)</name>
        <dbReference type="ChEBI" id="CHEBI:18420"/>
        <note>catalytic</note>
    </ligand>
</feature>
<dbReference type="InterPro" id="IPR012003">
    <property type="entry name" value="ATP_PFK_prok-type"/>
</dbReference>
<dbReference type="Pfam" id="PF00365">
    <property type="entry name" value="PFK"/>
    <property type="match status" value="1"/>
</dbReference>
<feature type="binding site" description="in other chain" evidence="15">
    <location>
        <begin position="169"/>
        <end position="171"/>
    </location>
    <ligand>
        <name>substrate</name>
        <note>ligand shared between dimeric partners</note>
    </ligand>
</feature>
<dbReference type="InterPro" id="IPR000023">
    <property type="entry name" value="Phosphofructokinase_dom"/>
</dbReference>
<feature type="binding site" evidence="15">
    <location>
        <position position="162"/>
    </location>
    <ligand>
        <name>substrate</name>
        <note>ligand shared between dimeric partners</note>
    </ligand>
</feature>
<feature type="binding site" description="in other chain" evidence="15">
    <location>
        <begin position="185"/>
        <end position="187"/>
    </location>
    <ligand>
        <name>ADP</name>
        <dbReference type="ChEBI" id="CHEBI:456216"/>
        <note>allosteric activator; ligand shared between dimeric partners</note>
    </ligand>
</feature>
<dbReference type="EMBL" id="WJQS01000002">
    <property type="protein sequence ID" value="MRI84837.1"/>
    <property type="molecule type" value="Genomic_DNA"/>
</dbReference>
<evidence type="ECO:0000259" key="16">
    <source>
        <dbReference type="Pfam" id="PF00365"/>
    </source>
</evidence>
<feature type="binding site" description="in other chain" evidence="15">
    <location>
        <begin position="250"/>
        <end position="253"/>
    </location>
    <ligand>
        <name>substrate</name>
        <note>ligand shared between dimeric partners</note>
    </ligand>
</feature>
<keyword evidence="10 15" id="KW-0418">Kinase</keyword>
<dbReference type="NCBIfam" id="TIGR02482">
    <property type="entry name" value="PFKA_ATP"/>
    <property type="match status" value="1"/>
</dbReference>
<comment type="similarity">
    <text evidence="15">Belongs to the phosphofructokinase type A (PFKA) family. ATP-dependent PFK group I subfamily. Prokaryotic clade 'B1' sub-subfamily.</text>
</comment>
<evidence type="ECO:0000256" key="14">
    <source>
        <dbReference type="ARBA" id="ARBA00048070"/>
    </source>
</evidence>
<dbReference type="HAMAP" id="MF_00339">
    <property type="entry name" value="Phosphofructokinase_I_B1"/>
    <property type="match status" value="1"/>
</dbReference>
<feature type="binding site" evidence="15">
    <location>
        <position position="11"/>
    </location>
    <ligand>
        <name>ATP</name>
        <dbReference type="ChEBI" id="CHEBI:30616"/>
    </ligand>
</feature>
<evidence type="ECO:0000256" key="1">
    <source>
        <dbReference type="ARBA" id="ARBA00001946"/>
    </source>
</evidence>
<dbReference type="GO" id="GO:0042802">
    <property type="term" value="F:identical protein binding"/>
    <property type="evidence" value="ECO:0007669"/>
    <property type="project" value="TreeGrafter"/>
</dbReference>
<evidence type="ECO:0000256" key="9">
    <source>
        <dbReference type="ARBA" id="ARBA00022741"/>
    </source>
</evidence>
<dbReference type="GO" id="GO:0005524">
    <property type="term" value="F:ATP binding"/>
    <property type="evidence" value="ECO:0007669"/>
    <property type="project" value="UniProtKB-UniRule"/>
</dbReference>
<evidence type="ECO:0000256" key="3">
    <source>
        <dbReference type="ARBA" id="ARBA00004496"/>
    </source>
</evidence>
<evidence type="ECO:0000256" key="4">
    <source>
        <dbReference type="ARBA" id="ARBA00004679"/>
    </source>
</evidence>
<comment type="caution">
    <text evidence="17">The sequence shown here is derived from an EMBL/GenBank/DDBJ whole genome shotgun (WGS) entry which is preliminary data.</text>
</comment>
<feature type="domain" description="Phosphofructokinase" evidence="16">
    <location>
        <begin position="3"/>
        <end position="276"/>
    </location>
</feature>
<dbReference type="GO" id="GO:0030388">
    <property type="term" value="P:fructose 1,6-bisphosphate metabolic process"/>
    <property type="evidence" value="ECO:0007669"/>
    <property type="project" value="TreeGrafter"/>
</dbReference>
<evidence type="ECO:0000313" key="17">
    <source>
        <dbReference type="EMBL" id="MRI84837.1"/>
    </source>
</evidence>
<comment type="subcellular location">
    <subcellularLocation>
        <location evidence="3 15">Cytoplasm</location>
    </subcellularLocation>
</comment>
<organism evidence="17 18">
    <name type="scientific">Fundicoccus ignavus</name>
    <dbReference type="NCBI Taxonomy" id="2664442"/>
    <lineage>
        <taxon>Bacteria</taxon>
        <taxon>Bacillati</taxon>
        <taxon>Bacillota</taxon>
        <taxon>Bacilli</taxon>
        <taxon>Lactobacillales</taxon>
        <taxon>Aerococcaceae</taxon>
        <taxon>Fundicoccus</taxon>
    </lineage>
</organism>
<comment type="cofactor">
    <cofactor evidence="1 15">
        <name>Mg(2+)</name>
        <dbReference type="ChEBI" id="CHEBI:18420"/>
    </cofactor>
</comment>
<protein>
    <recommendedName>
        <fullName evidence="15">ATP-dependent 6-phosphofructokinase</fullName>
        <shortName evidence="15">ATP-PFK</shortName>
        <shortName evidence="15">Phosphofructokinase</shortName>
        <ecNumber evidence="15">2.7.1.11</ecNumber>
    </recommendedName>
    <alternativeName>
        <fullName evidence="15">Phosphohexokinase</fullName>
    </alternativeName>
</protein>
<evidence type="ECO:0000256" key="13">
    <source>
        <dbReference type="ARBA" id="ARBA00023152"/>
    </source>
</evidence>
<dbReference type="GO" id="GO:0046872">
    <property type="term" value="F:metal ion binding"/>
    <property type="evidence" value="ECO:0007669"/>
    <property type="project" value="UniProtKB-KW"/>
</dbReference>
<comment type="catalytic activity">
    <reaction evidence="14 15">
        <text>beta-D-fructose 6-phosphate + ATP = beta-D-fructose 1,6-bisphosphate + ADP + H(+)</text>
        <dbReference type="Rhea" id="RHEA:16109"/>
        <dbReference type="ChEBI" id="CHEBI:15378"/>
        <dbReference type="ChEBI" id="CHEBI:30616"/>
        <dbReference type="ChEBI" id="CHEBI:32966"/>
        <dbReference type="ChEBI" id="CHEBI:57634"/>
        <dbReference type="ChEBI" id="CHEBI:456216"/>
        <dbReference type="EC" id="2.7.1.11"/>
    </reaction>
</comment>
<dbReference type="PANTHER" id="PTHR13697:SF4">
    <property type="entry name" value="ATP-DEPENDENT 6-PHOSPHOFRUCTOKINASE"/>
    <property type="match status" value="1"/>
</dbReference>
<feature type="binding site" evidence="15">
    <location>
        <position position="244"/>
    </location>
    <ligand>
        <name>substrate</name>
        <note>ligand shared between dimeric partners</note>
    </ligand>
</feature>
<dbReference type="Gene3D" id="3.40.50.450">
    <property type="match status" value="1"/>
</dbReference>
<feature type="binding site" description="in other chain" evidence="15">
    <location>
        <position position="222"/>
    </location>
    <ligand>
        <name>substrate</name>
        <note>ligand shared between dimeric partners</note>
    </ligand>
</feature>
<dbReference type="RefSeq" id="WP_153863176.1">
    <property type="nucleotide sequence ID" value="NZ_WJQS01000002.1"/>
</dbReference>
<evidence type="ECO:0000256" key="5">
    <source>
        <dbReference type="ARBA" id="ARBA00022490"/>
    </source>
</evidence>
<dbReference type="Proteomes" id="UP000430975">
    <property type="component" value="Unassembled WGS sequence"/>
</dbReference>
<keyword evidence="18" id="KW-1185">Reference proteome</keyword>
<dbReference type="GO" id="GO:0006002">
    <property type="term" value="P:fructose 6-phosphate metabolic process"/>
    <property type="evidence" value="ECO:0007669"/>
    <property type="project" value="UniProtKB-UniRule"/>
</dbReference>